<gene>
    <name evidence="5" type="ORF">LX32DRAFT_605983</name>
</gene>
<evidence type="ECO:0000256" key="3">
    <source>
        <dbReference type="ARBA" id="ARBA00022723"/>
    </source>
</evidence>
<keyword evidence="6" id="KW-1185">Reference proteome</keyword>
<protein>
    <submittedName>
        <fullName evidence="5">Cytochrome P450</fullName>
    </submittedName>
</protein>
<comment type="caution">
    <text evidence="5">The sequence shown here is derived from an EMBL/GenBank/DDBJ whole genome shotgun (WGS) entry which is preliminary data.</text>
</comment>
<sequence length="93" mass="10521">SACVKEGLRLGYGPIGRLPRVVPRDGAYFQGFRIPPGAIVGVSCYVQHHNPEIWGEDHENFSPERWLDPERAKSFDKHLLTFGKDSRQCIGKE</sequence>
<keyword evidence="2" id="KW-0349">Heme</keyword>
<keyword evidence="4" id="KW-0408">Iron</keyword>
<reference evidence="5" key="1">
    <citation type="submission" date="2021-06" db="EMBL/GenBank/DDBJ databases">
        <title>Comparative genomics, transcriptomics and evolutionary studies reveal genomic signatures of adaptation to plant cell wall in hemibiotrophic fungi.</title>
        <authorList>
            <consortium name="DOE Joint Genome Institute"/>
            <person name="Baroncelli R."/>
            <person name="Diaz J.F."/>
            <person name="Benocci T."/>
            <person name="Peng M."/>
            <person name="Battaglia E."/>
            <person name="Haridas S."/>
            <person name="Andreopoulos W."/>
            <person name="Labutti K."/>
            <person name="Pangilinan J."/>
            <person name="Floch G.L."/>
            <person name="Makela M.R."/>
            <person name="Henrissat B."/>
            <person name="Grigoriev I.V."/>
            <person name="Crouch J.A."/>
            <person name="De Vries R.P."/>
            <person name="Sukno S.A."/>
            <person name="Thon M.R."/>
        </authorList>
    </citation>
    <scope>NUCLEOTIDE SEQUENCE</scope>
    <source>
        <strain evidence="5">MAFF235873</strain>
    </source>
</reference>
<name>A0AAD9LTL8_9PEZI</name>
<dbReference type="SUPFAM" id="SSF48264">
    <property type="entry name" value="Cytochrome P450"/>
    <property type="match status" value="1"/>
</dbReference>
<proteinExistence type="inferred from homology"/>
<keyword evidence="3" id="KW-0479">Metal-binding</keyword>
<feature type="non-terminal residue" evidence="5">
    <location>
        <position position="1"/>
    </location>
</feature>
<dbReference type="PANTHER" id="PTHR24305:SF166">
    <property type="entry name" value="CYTOCHROME P450 12A4, MITOCHONDRIAL-RELATED"/>
    <property type="match status" value="1"/>
</dbReference>
<dbReference type="GO" id="GO:0004497">
    <property type="term" value="F:monooxygenase activity"/>
    <property type="evidence" value="ECO:0007669"/>
    <property type="project" value="InterPro"/>
</dbReference>
<evidence type="ECO:0000313" key="6">
    <source>
        <dbReference type="Proteomes" id="UP001232148"/>
    </source>
</evidence>
<organism evidence="5 6">
    <name type="scientific">Colletotrichum zoysiae</name>
    <dbReference type="NCBI Taxonomy" id="1216348"/>
    <lineage>
        <taxon>Eukaryota</taxon>
        <taxon>Fungi</taxon>
        <taxon>Dikarya</taxon>
        <taxon>Ascomycota</taxon>
        <taxon>Pezizomycotina</taxon>
        <taxon>Sordariomycetes</taxon>
        <taxon>Hypocreomycetidae</taxon>
        <taxon>Glomerellales</taxon>
        <taxon>Glomerellaceae</taxon>
        <taxon>Colletotrichum</taxon>
        <taxon>Colletotrichum graminicola species complex</taxon>
    </lineage>
</organism>
<dbReference type="InterPro" id="IPR050121">
    <property type="entry name" value="Cytochrome_P450_monoxygenase"/>
</dbReference>
<dbReference type="GO" id="GO:0020037">
    <property type="term" value="F:heme binding"/>
    <property type="evidence" value="ECO:0007669"/>
    <property type="project" value="InterPro"/>
</dbReference>
<dbReference type="InterPro" id="IPR036396">
    <property type="entry name" value="Cyt_P450_sf"/>
</dbReference>
<dbReference type="Pfam" id="PF00067">
    <property type="entry name" value="p450"/>
    <property type="match status" value="1"/>
</dbReference>
<dbReference type="GO" id="GO:0016705">
    <property type="term" value="F:oxidoreductase activity, acting on paired donors, with incorporation or reduction of molecular oxygen"/>
    <property type="evidence" value="ECO:0007669"/>
    <property type="project" value="InterPro"/>
</dbReference>
<dbReference type="Proteomes" id="UP001232148">
    <property type="component" value="Unassembled WGS sequence"/>
</dbReference>
<evidence type="ECO:0000313" key="5">
    <source>
        <dbReference type="EMBL" id="KAK2020744.1"/>
    </source>
</evidence>
<dbReference type="PANTHER" id="PTHR24305">
    <property type="entry name" value="CYTOCHROME P450"/>
    <property type="match status" value="1"/>
</dbReference>
<dbReference type="AlphaFoldDB" id="A0AAD9LTL8"/>
<evidence type="ECO:0000256" key="2">
    <source>
        <dbReference type="ARBA" id="ARBA00022617"/>
    </source>
</evidence>
<dbReference type="Gene3D" id="1.10.630.10">
    <property type="entry name" value="Cytochrome P450"/>
    <property type="match status" value="1"/>
</dbReference>
<dbReference type="GO" id="GO:0005506">
    <property type="term" value="F:iron ion binding"/>
    <property type="evidence" value="ECO:0007669"/>
    <property type="project" value="InterPro"/>
</dbReference>
<evidence type="ECO:0000256" key="1">
    <source>
        <dbReference type="ARBA" id="ARBA00010617"/>
    </source>
</evidence>
<accession>A0AAD9LTL8</accession>
<evidence type="ECO:0000256" key="4">
    <source>
        <dbReference type="ARBA" id="ARBA00023004"/>
    </source>
</evidence>
<dbReference type="InterPro" id="IPR001128">
    <property type="entry name" value="Cyt_P450"/>
</dbReference>
<comment type="similarity">
    <text evidence="1">Belongs to the cytochrome P450 family.</text>
</comment>
<dbReference type="EMBL" id="MU843179">
    <property type="protein sequence ID" value="KAK2020744.1"/>
    <property type="molecule type" value="Genomic_DNA"/>
</dbReference>